<dbReference type="AlphaFoldDB" id="A0A1V6C7F0"/>
<dbReference type="Pfam" id="PF04367">
    <property type="entry name" value="DUF502"/>
    <property type="match status" value="1"/>
</dbReference>
<dbReference type="PANTHER" id="PTHR31876">
    <property type="entry name" value="COV-LIKE PROTEIN 1"/>
    <property type="match status" value="1"/>
</dbReference>
<keyword evidence="1" id="KW-0472">Membrane</keyword>
<dbReference type="InterPro" id="IPR007462">
    <property type="entry name" value="COV1-like"/>
</dbReference>
<protein>
    <recommendedName>
        <fullName evidence="3">DUF502 domain-containing protein</fullName>
    </recommendedName>
</protein>
<dbReference type="EMBL" id="MWDQ01000109">
    <property type="protein sequence ID" value="OQB72858.1"/>
    <property type="molecule type" value="Genomic_DNA"/>
</dbReference>
<keyword evidence="1" id="KW-1133">Transmembrane helix</keyword>
<gene>
    <name evidence="2" type="ORF">BWX89_01180</name>
</gene>
<sequence>MNIKTKLRNYLISGTLIIVPAAISVWILWKIFIFLEGFIGQWLQKTIPNLYVKGLGLVSLIVLIFILGFLAHNVFGKRILRYIEKIFLAVPVLNKLYNFVHSILEQIFRKEKLVFYGVALIQLSEQITTIGFITSKQALTEDMGNDYWTVYIPTVPTPTGGFILTVHKDKLKVLPISVEAGMKLILSFGIYDISNATDQSQSNNPEKN</sequence>
<dbReference type="Proteomes" id="UP000485562">
    <property type="component" value="Unassembled WGS sequence"/>
</dbReference>
<feature type="transmembrane region" description="Helical" evidence="1">
    <location>
        <begin position="55"/>
        <end position="75"/>
    </location>
</feature>
<organism evidence="2">
    <name type="scientific">candidate division TA06 bacterium ADurb.Bin131</name>
    <dbReference type="NCBI Taxonomy" id="1852827"/>
    <lineage>
        <taxon>Bacteria</taxon>
        <taxon>Bacteria division TA06</taxon>
    </lineage>
</organism>
<proteinExistence type="predicted"/>
<dbReference type="PANTHER" id="PTHR31876:SF26">
    <property type="entry name" value="PROTEIN LIKE COV 2"/>
    <property type="match status" value="1"/>
</dbReference>
<name>A0A1V6C7F0_UNCT6</name>
<keyword evidence="1" id="KW-0812">Transmembrane</keyword>
<accession>A0A1V6C7F0</accession>
<feature type="transmembrane region" description="Helical" evidence="1">
    <location>
        <begin position="12"/>
        <end position="35"/>
    </location>
</feature>
<evidence type="ECO:0008006" key="3">
    <source>
        <dbReference type="Google" id="ProtNLM"/>
    </source>
</evidence>
<evidence type="ECO:0000256" key="1">
    <source>
        <dbReference type="SAM" id="Phobius"/>
    </source>
</evidence>
<evidence type="ECO:0000313" key="2">
    <source>
        <dbReference type="EMBL" id="OQB72858.1"/>
    </source>
</evidence>
<comment type="caution">
    <text evidence="2">The sequence shown here is derived from an EMBL/GenBank/DDBJ whole genome shotgun (WGS) entry which is preliminary data.</text>
</comment>
<reference evidence="2" key="1">
    <citation type="submission" date="2017-02" db="EMBL/GenBank/DDBJ databases">
        <title>Delving into the versatile metabolic prowess of the omnipresent phylum Bacteroidetes.</title>
        <authorList>
            <person name="Nobu M.K."/>
            <person name="Mei R."/>
            <person name="Narihiro T."/>
            <person name="Kuroda K."/>
            <person name="Liu W.-T."/>
        </authorList>
    </citation>
    <scope>NUCLEOTIDE SEQUENCE</scope>
    <source>
        <strain evidence="2">ADurb.Bin131</strain>
    </source>
</reference>